<dbReference type="EC" id="1.3.1.124" evidence="3"/>
<keyword evidence="7" id="KW-1185">Reference proteome</keyword>
<organism evidence="6 7">
    <name type="scientific">Zasmidium cellare ATCC 36951</name>
    <dbReference type="NCBI Taxonomy" id="1080233"/>
    <lineage>
        <taxon>Eukaryota</taxon>
        <taxon>Fungi</taxon>
        <taxon>Dikarya</taxon>
        <taxon>Ascomycota</taxon>
        <taxon>Pezizomycotina</taxon>
        <taxon>Dothideomycetes</taxon>
        <taxon>Dothideomycetidae</taxon>
        <taxon>Mycosphaerellales</taxon>
        <taxon>Mycosphaerellaceae</taxon>
        <taxon>Zasmidium</taxon>
    </lineage>
</organism>
<protein>
    <recommendedName>
        <fullName evidence="3">2,4-dienoyl-CoA reductase [(3E)-enoyl-CoA-producing]</fullName>
        <ecNumber evidence="3">1.3.1.124</ecNumber>
    </recommendedName>
</protein>
<keyword evidence="2" id="KW-0560">Oxidoreductase</keyword>
<dbReference type="OrthoDB" id="2136131at2759"/>
<dbReference type="EMBL" id="ML993634">
    <property type="protein sequence ID" value="KAF2159646.1"/>
    <property type="molecule type" value="Genomic_DNA"/>
</dbReference>
<dbReference type="SUPFAM" id="SSF51735">
    <property type="entry name" value="NAD(P)-binding Rossmann-fold domains"/>
    <property type="match status" value="1"/>
</dbReference>
<evidence type="ECO:0000256" key="3">
    <source>
        <dbReference type="ARBA" id="ARBA00026117"/>
    </source>
</evidence>
<keyword evidence="1" id="KW-0521">NADP</keyword>
<sequence length="318" mass="33598">MPVPREEFLSNVWRDGIFSNKVIFCTGGAGTICSIQVRAFVALGGNAYIIGRNAEKTEKMAKDLETARRGSRVIGHGNVDVRNAVALKEAADRCVKELGSLDFAIAGAAGNFLAPMSQLSPNAFRTVIEIDTIGSYNTAKAVLPHLVKSAKTYPNTGKHSPAGTGGRMIFVSASFHFKGQPLQAHAQAAKAAVDQISNSVAIEYGPYGITSNVITPGPIANTEGMERLAKLDGGAEKEHAKIIPLGRWGQVREIADATIYLFSEAGSYVNGNILVVDGGQWRTSGAGQGKGFAYPDFLLSGDVVEGVKGGKRTDSSKL</sequence>
<evidence type="ECO:0000313" key="7">
    <source>
        <dbReference type="Proteomes" id="UP000799537"/>
    </source>
</evidence>
<dbReference type="Proteomes" id="UP000799537">
    <property type="component" value="Unassembled WGS sequence"/>
</dbReference>
<dbReference type="AlphaFoldDB" id="A0A6A6C1Q6"/>
<evidence type="ECO:0000313" key="6">
    <source>
        <dbReference type="EMBL" id="KAF2159646.1"/>
    </source>
</evidence>
<dbReference type="InterPro" id="IPR045017">
    <property type="entry name" value="DECR2-like"/>
</dbReference>
<dbReference type="PANTHER" id="PTHR43296">
    <property type="entry name" value="PEROXISOMAL 2,4-DIENOYL-COA REDUCTASE"/>
    <property type="match status" value="1"/>
</dbReference>
<comment type="catalytic activity">
    <reaction evidence="5">
        <text>a (2E,4Z)-dienoyl-CoA + NADPH + H(+) = a 4,5-saturated-(3E)-enoyl-CoA + NADP(+)</text>
        <dbReference type="Rhea" id="RHEA:61892"/>
        <dbReference type="ChEBI" id="CHEBI:15378"/>
        <dbReference type="ChEBI" id="CHEBI:57783"/>
        <dbReference type="ChEBI" id="CHEBI:58349"/>
        <dbReference type="ChEBI" id="CHEBI:85099"/>
        <dbReference type="ChEBI" id="CHEBI:85493"/>
        <dbReference type="EC" id="1.3.1.124"/>
    </reaction>
</comment>
<dbReference type="GO" id="GO:0005777">
    <property type="term" value="C:peroxisome"/>
    <property type="evidence" value="ECO:0007669"/>
    <property type="project" value="TreeGrafter"/>
</dbReference>
<dbReference type="InterPro" id="IPR002347">
    <property type="entry name" value="SDR_fam"/>
</dbReference>
<evidence type="ECO:0000256" key="1">
    <source>
        <dbReference type="ARBA" id="ARBA00022857"/>
    </source>
</evidence>
<dbReference type="GeneID" id="54572190"/>
<dbReference type="RefSeq" id="XP_033660535.1">
    <property type="nucleotide sequence ID" value="XM_033818918.1"/>
</dbReference>
<dbReference type="InterPro" id="IPR036291">
    <property type="entry name" value="NAD(P)-bd_dom_sf"/>
</dbReference>
<dbReference type="Pfam" id="PF13561">
    <property type="entry name" value="adh_short_C2"/>
    <property type="match status" value="1"/>
</dbReference>
<evidence type="ECO:0000256" key="2">
    <source>
        <dbReference type="ARBA" id="ARBA00023002"/>
    </source>
</evidence>
<dbReference type="Gene3D" id="3.40.50.720">
    <property type="entry name" value="NAD(P)-binding Rossmann-like Domain"/>
    <property type="match status" value="1"/>
</dbReference>
<evidence type="ECO:0000256" key="5">
    <source>
        <dbReference type="ARBA" id="ARBA00048340"/>
    </source>
</evidence>
<dbReference type="PRINTS" id="PR00081">
    <property type="entry name" value="GDHRDH"/>
</dbReference>
<proteinExistence type="predicted"/>
<gene>
    <name evidence="6" type="ORF">M409DRAFT_70844</name>
</gene>
<dbReference type="GO" id="GO:0009062">
    <property type="term" value="P:fatty acid catabolic process"/>
    <property type="evidence" value="ECO:0007669"/>
    <property type="project" value="InterPro"/>
</dbReference>
<accession>A0A6A6C1Q6</accession>
<dbReference type="PANTHER" id="PTHR43296:SF2">
    <property type="entry name" value="PEROXISOMAL 2,4-DIENOYL-COA REDUCTASE [(3E)-ENOYL-COA-PRODUCING]"/>
    <property type="match status" value="1"/>
</dbReference>
<name>A0A6A6C1Q6_ZASCE</name>
<reference evidence="6" key="1">
    <citation type="journal article" date="2020" name="Stud. Mycol.">
        <title>101 Dothideomycetes genomes: a test case for predicting lifestyles and emergence of pathogens.</title>
        <authorList>
            <person name="Haridas S."/>
            <person name="Albert R."/>
            <person name="Binder M."/>
            <person name="Bloem J."/>
            <person name="Labutti K."/>
            <person name="Salamov A."/>
            <person name="Andreopoulos B."/>
            <person name="Baker S."/>
            <person name="Barry K."/>
            <person name="Bills G."/>
            <person name="Bluhm B."/>
            <person name="Cannon C."/>
            <person name="Castanera R."/>
            <person name="Culley D."/>
            <person name="Daum C."/>
            <person name="Ezra D."/>
            <person name="Gonzalez J."/>
            <person name="Henrissat B."/>
            <person name="Kuo A."/>
            <person name="Liang C."/>
            <person name="Lipzen A."/>
            <person name="Lutzoni F."/>
            <person name="Magnuson J."/>
            <person name="Mondo S."/>
            <person name="Nolan M."/>
            <person name="Ohm R."/>
            <person name="Pangilinan J."/>
            <person name="Park H.-J."/>
            <person name="Ramirez L."/>
            <person name="Alfaro M."/>
            <person name="Sun H."/>
            <person name="Tritt A."/>
            <person name="Yoshinaga Y."/>
            <person name="Zwiers L.-H."/>
            <person name="Turgeon B."/>
            <person name="Goodwin S."/>
            <person name="Spatafora J."/>
            <person name="Crous P."/>
            <person name="Grigoriev I."/>
        </authorList>
    </citation>
    <scope>NUCLEOTIDE SEQUENCE</scope>
    <source>
        <strain evidence="6">ATCC 36951</strain>
    </source>
</reference>
<comment type="catalytic activity">
    <reaction evidence="4">
        <text>a (2E,4E)-dienoyl-CoA + NADPH + H(+) = a 4,5-saturated-(3E)-enoyl-CoA + NADP(+)</text>
        <dbReference type="Rhea" id="RHEA:45912"/>
        <dbReference type="ChEBI" id="CHEBI:15378"/>
        <dbReference type="ChEBI" id="CHEBI:57783"/>
        <dbReference type="ChEBI" id="CHEBI:58349"/>
        <dbReference type="ChEBI" id="CHEBI:85101"/>
        <dbReference type="ChEBI" id="CHEBI:85493"/>
        <dbReference type="EC" id="1.3.1.124"/>
    </reaction>
</comment>
<dbReference type="GO" id="GO:0008670">
    <property type="term" value="F:2,4-dienoyl-CoA reductase (NADPH) activity"/>
    <property type="evidence" value="ECO:0007669"/>
    <property type="project" value="InterPro"/>
</dbReference>
<evidence type="ECO:0000256" key="4">
    <source>
        <dbReference type="ARBA" id="ARBA00048009"/>
    </source>
</evidence>